<proteinExistence type="predicted"/>
<dbReference type="RefSeq" id="WP_181750911.1">
    <property type="nucleotide sequence ID" value="NZ_JACEIQ010000003.1"/>
</dbReference>
<organism evidence="1 2">
    <name type="scientific">Paenactinomyces guangxiensis</name>
    <dbReference type="NCBI Taxonomy" id="1490290"/>
    <lineage>
        <taxon>Bacteria</taxon>
        <taxon>Bacillati</taxon>
        <taxon>Bacillota</taxon>
        <taxon>Bacilli</taxon>
        <taxon>Bacillales</taxon>
        <taxon>Thermoactinomycetaceae</taxon>
        <taxon>Paenactinomyces</taxon>
    </lineage>
</organism>
<dbReference type="AlphaFoldDB" id="A0A7W1WPF5"/>
<dbReference type="Proteomes" id="UP000535491">
    <property type="component" value="Unassembled WGS sequence"/>
</dbReference>
<keyword evidence="2" id="KW-1185">Reference proteome</keyword>
<protein>
    <submittedName>
        <fullName evidence="1">Uncharacterized protein</fullName>
    </submittedName>
</protein>
<dbReference type="InterPro" id="IPR015947">
    <property type="entry name" value="PUA-like_sf"/>
</dbReference>
<evidence type="ECO:0000313" key="1">
    <source>
        <dbReference type="EMBL" id="MBA4493673.1"/>
    </source>
</evidence>
<evidence type="ECO:0000313" key="2">
    <source>
        <dbReference type="Proteomes" id="UP000535491"/>
    </source>
</evidence>
<comment type="caution">
    <text evidence="1">The sequence shown here is derived from an EMBL/GenBank/DDBJ whole genome shotgun (WGS) entry which is preliminary data.</text>
</comment>
<name>A0A7W1WPF5_9BACL</name>
<reference evidence="1 2" key="1">
    <citation type="submission" date="2020-07" db="EMBL/GenBank/DDBJ databases">
        <authorList>
            <person name="Feng H."/>
        </authorList>
    </citation>
    <scope>NUCLEOTIDE SEQUENCE [LARGE SCALE GENOMIC DNA]</scope>
    <source>
        <strain evidence="2">s-10</strain>
    </source>
</reference>
<dbReference type="EMBL" id="JACEIQ010000003">
    <property type="protein sequence ID" value="MBA4493673.1"/>
    <property type="molecule type" value="Genomic_DNA"/>
</dbReference>
<dbReference type="SUPFAM" id="SSF88697">
    <property type="entry name" value="PUA domain-like"/>
    <property type="match status" value="1"/>
</dbReference>
<accession>A0A7W1WPF5</accession>
<gene>
    <name evidence="1" type="ORF">H1191_05075</name>
</gene>
<sequence>MDVEICHVLLTIRRACFQQIVSGIKKYEFRRRYVNQPSIAFIYVPTPVQAIRSVIQFGQPIVDSVKGIADIAEASQKGAGEQVEKYFAGLDRGYAIPVMHVKELKPITIYEIKRRFPVFTPPQSYLKLENKPDILRYLVMKATYIHQVEFLIPNEVFKNEESEIIAREKSF</sequence>